<protein>
    <submittedName>
        <fullName evidence="2">Tripartite ATP-independent transporter DctP family solute receptor</fullName>
    </submittedName>
</protein>
<evidence type="ECO:0000313" key="2">
    <source>
        <dbReference type="EMBL" id="MBP1925284.1"/>
    </source>
</evidence>
<sequence>MYYWDYIYSRDKNCIISLDTSPKKFNKMPKGYLDIKIFTSDGTPIKNAYIKISAPDEFNEFIININALGYYPTKINNVQFRPGSLCTLNVNLNPIPLKNQVLNHDQIINLPKYESVQNIQNILELQQDEVRNLSFSLGVDSPEDTLIYLYAKKFTDEVYRLSDGKIKIEIFTDAKLGADREMIKSIIQDGYPDFIVQTTAPQVDFVPKLSVFDMPMVYSDVNNLRNTIRNDVFFQKISNAYSDSGYKLLGLSDILFRQMTSNKPIQNIDDFNEIKIRTIQNPNHIAFWESLGATVIPLPVSEIYPSLKFGYIDSEENSYEVIAGFKLYEVQDYLINTKHLPHIISLITSNNLYNSLSTAEKAIIDEAATIATLYTCRMAIERFEEREQILIDNGMTIIDLPEETKQAMKSAALPLYEKIREIIGDDALVDTYFQNSNFI</sequence>
<evidence type="ECO:0000256" key="1">
    <source>
        <dbReference type="ARBA" id="ARBA00022729"/>
    </source>
</evidence>
<name>A0ABS4GC93_9FIRM</name>
<keyword evidence="1" id="KW-0732">Signal</keyword>
<dbReference type="InterPro" id="IPR018389">
    <property type="entry name" value="DctP_fam"/>
</dbReference>
<keyword evidence="2" id="KW-0675">Receptor</keyword>
<gene>
    <name evidence="2" type="ORF">J2Z76_001141</name>
</gene>
<organism evidence="2 3">
    <name type="scientific">Sedimentibacter acidaminivorans</name>
    <dbReference type="NCBI Taxonomy" id="913099"/>
    <lineage>
        <taxon>Bacteria</taxon>
        <taxon>Bacillati</taxon>
        <taxon>Bacillota</taxon>
        <taxon>Tissierellia</taxon>
        <taxon>Sedimentibacter</taxon>
    </lineage>
</organism>
<evidence type="ECO:0000313" key="3">
    <source>
        <dbReference type="Proteomes" id="UP001519342"/>
    </source>
</evidence>
<dbReference type="Gene3D" id="3.40.190.170">
    <property type="entry name" value="Bacterial extracellular solute-binding protein, family 7"/>
    <property type="match status" value="1"/>
</dbReference>
<accession>A0ABS4GC93</accession>
<dbReference type="PANTHER" id="PTHR33376">
    <property type="match status" value="1"/>
</dbReference>
<comment type="caution">
    <text evidence="2">The sequence shown here is derived from an EMBL/GenBank/DDBJ whole genome shotgun (WGS) entry which is preliminary data.</text>
</comment>
<reference evidence="2 3" key="1">
    <citation type="submission" date="2021-03" db="EMBL/GenBank/DDBJ databases">
        <title>Genomic Encyclopedia of Type Strains, Phase IV (KMG-IV): sequencing the most valuable type-strain genomes for metagenomic binning, comparative biology and taxonomic classification.</title>
        <authorList>
            <person name="Goeker M."/>
        </authorList>
    </citation>
    <scope>NUCLEOTIDE SEQUENCE [LARGE SCALE GENOMIC DNA]</scope>
    <source>
        <strain evidence="2 3">DSM 24004</strain>
    </source>
</reference>
<dbReference type="EMBL" id="JAGGKS010000002">
    <property type="protein sequence ID" value="MBP1925284.1"/>
    <property type="molecule type" value="Genomic_DNA"/>
</dbReference>
<dbReference type="NCBIfam" id="NF037995">
    <property type="entry name" value="TRAP_S1"/>
    <property type="match status" value="1"/>
</dbReference>
<dbReference type="InterPro" id="IPR038404">
    <property type="entry name" value="TRAP_DctP_sf"/>
</dbReference>
<dbReference type="RefSeq" id="WP_209511006.1">
    <property type="nucleotide sequence ID" value="NZ_JAGGKS010000002.1"/>
</dbReference>
<keyword evidence="3" id="KW-1185">Reference proteome</keyword>
<proteinExistence type="predicted"/>
<dbReference type="Pfam" id="PF03480">
    <property type="entry name" value="DctP"/>
    <property type="match status" value="1"/>
</dbReference>
<dbReference type="PANTHER" id="PTHR33376:SF4">
    <property type="entry name" value="SIALIC ACID-BINDING PERIPLASMIC PROTEIN SIAP"/>
    <property type="match status" value="1"/>
</dbReference>
<dbReference type="CDD" id="cd13603">
    <property type="entry name" value="PBP2_TRAP_Siap_TeaA_like"/>
    <property type="match status" value="1"/>
</dbReference>
<dbReference type="Proteomes" id="UP001519342">
    <property type="component" value="Unassembled WGS sequence"/>
</dbReference>